<dbReference type="KEGG" id="ehx:EMIHUDRAFT_119423"/>
<feature type="chain" id="PRO_5044291222" evidence="2">
    <location>
        <begin position="17"/>
        <end position="533"/>
    </location>
</feature>
<evidence type="ECO:0000256" key="2">
    <source>
        <dbReference type="SAM" id="SignalP"/>
    </source>
</evidence>
<keyword evidence="2" id="KW-0732">Signal</keyword>
<accession>A0A0D3IVA9</accession>
<feature type="compositionally biased region" description="Acidic residues" evidence="1">
    <location>
        <begin position="161"/>
        <end position="173"/>
    </location>
</feature>
<protein>
    <submittedName>
        <fullName evidence="3">Uncharacterized protein</fullName>
    </submittedName>
</protein>
<dbReference type="EnsemblProtists" id="EOD15194">
    <property type="protein sequence ID" value="EOD15194"/>
    <property type="gene ID" value="EMIHUDRAFT_119423"/>
</dbReference>
<name>A0A0D3IVA9_EMIH1</name>
<organism evidence="3 4">
    <name type="scientific">Emiliania huxleyi (strain CCMP1516)</name>
    <dbReference type="NCBI Taxonomy" id="280463"/>
    <lineage>
        <taxon>Eukaryota</taxon>
        <taxon>Haptista</taxon>
        <taxon>Haptophyta</taxon>
        <taxon>Prymnesiophyceae</taxon>
        <taxon>Isochrysidales</taxon>
        <taxon>Noelaerhabdaceae</taxon>
        <taxon>Emiliania</taxon>
    </lineage>
</organism>
<reference evidence="3" key="2">
    <citation type="submission" date="2024-10" db="UniProtKB">
        <authorList>
            <consortium name="EnsemblProtists"/>
        </authorList>
    </citation>
    <scope>IDENTIFICATION</scope>
</reference>
<feature type="region of interest" description="Disordered" evidence="1">
    <location>
        <begin position="156"/>
        <end position="180"/>
    </location>
</feature>
<dbReference type="AlphaFoldDB" id="A0A0D3IVA9"/>
<dbReference type="Proteomes" id="UP000013827">
    <property type="component" value="Unassembled WGS sequence"/>
</dbReference>
<dbReference type="GeneID" id="17261348"/>
<sequence>MTLLATILCLPAFMQNFRVPPQTHRHPAAVMGESSDSEAQRQQQQQQQERLRALAEHFLAVSCAIALSPNLDLQPFTVPQGWLSSPSPPPSQEFSTQALVEEVERREPALAELIDACVDRAPSLCRPSAMLPLARLAAWVPSERWVRPLDAWLGETSGGEAEAEEEEEEEEEEEGRREEEALRGLAAHLLEEWPVPQALHGALAFADRPLSEAAHRVAKAFVAVHAAAGRGEASVLESLREHVAPGMTKAAAKQFVQPGGAAGDGPLFALRRAQVASLGGAAWVGEAACETRLGRSILRSGEPSEEFGSVALDWACRYEEALPAAQMASTIDFLLEMRATQPDYTCVGRTPKTVRAALEAYVASTISFGEVQDEAFQPNPRGLKPWFELGATIPARTKVRVPYEGPCELGGAGQPGAEPATVRVAEILSLRRLFYEGEQLCNCLEDSRRSQSKYLQRARERVSSFWSLTRQEEGGPVEHLCLIEVWHMGGGRNEIRQAEGPRPRTIPSAEAWYWLQHWCEREGVDLSTWDCYS</sequence>
<evidence type="ECO:0000313" key="3">
    <source>
        <dbReference type="EnsemblProtists" id="EOD15194"/>
    </source>
</evidence>
<dbReference type="PaxDb" id="2903-EOD15194"/>
<reference evidence="4" key="1">
    <citation type="journal article" date="2013" name="Nature">
        <title>Pan genome of the phytoplankton Emiliania underpins its global distribution.</title>
        <authorList>
            <person name="Read B.A."/>
            <person name="Kegel J."/>
            <person name="Klute M.J."/>
            <person name="Kuo A."/>
            <person name="Lefebvre S.C."/>
            <person name="Maumus F."/>
            <person name="Mayer C."/>
            <person name="Miller J."/>
            <person name="Monier A."/>
            <person name="Salamov A."/>
            <person name="Young J."/>
            <person name="Aguilar M."/>
            <person name="Claverie J.M."/>
            <person name="Frickenhaus S."/>
            <person name="Gonzalez K."/>
            <person name="Herman E.K."/>
            <person name="Lin Y.C."/>
            <person name="Napier J."/>
            <person name="Ogata H."/>
            <person name="Sarno A.F."/>
            <person name="Shmutz J."/>
            <person name="Schroeder D."/>
            <person name="de Vargas C."/>
            <person name="Verret F."/>
            <person name="von Dassow P."/>
            <person name="Valentin K."/>
            <person name="Van de Peer Y."/>
            <person name="Wheeler G."/>
            <person name="Dacks J.B."/>
            <person name="Delwiche C.F."/>
            <person name="Dyhrman S.T."/>
            <person name="Glockner G."/>
            <person name="John U."/>
            <person name="Richards T."/>
            <person name="Worden A.Z."/>
            <person name="Zhang X."/>
            <person name="Grigoriev I.V."/>
            <person name="Allen A.E."/>
            <person name="Bidle K."/>
            <person name="Borodovsky M."/>
            <person name="Bowler C."/>
            <person name="Brownlee C."/>
            <person name="Cock J.M."/>
            <person name="Elias M."/>
            <person name="Gladyshev V.N."/>
            <person name="Groth M."/>
            <person name="Guda C."/>
            <person name="Hadaegh A."/>
            <person name="Iglesias-Rodriguez M.D."/>
            <person name="Jenkins J."/>
            <person name="Jones B.M."/>
            <person name="Lawson T."/>
            <person name="Leese F."/>
            <person name="Lindquist E."/>
            <person name="Lobanov A."/>
            <person name="Lomsadze A."/>
            <person name="Malik S.B."/>
            <person name="Marsh M.E."/>
            <person name="Mackinder L."/>
            <person name="Mock T."/>
            <person name="Mueller-Roeber B."/>
            <person name="Pagarete A."/>
            <person name="Parker M."/>
            <person name="Probert I."/>
            <person name="Quesneville H."/>
            <person name="Raines C."/>
            <person name="Rensing S.A."/>
            <person name="Riano-Pachon D.M."/>
            <person name="Richier S."/>
            <person name="Rokitta S."/>
            <person name="Shiraiwa Y."/>
            <person name="Soanes D.M."/>
            <person name="van der Giezen M."/>
            <person name="Wahlund T.M."/>
            <person name="Williams B."/>
            <person name="Wilson W."/>
            <person name="Wolfe G."/>
            <person name="Wurch L.L."/>
        </authorList>
    </citation>
    <scope>NUCLEOTIDE SEQUENCE</scope>
</reference>
<feature type="signal peptide" evidence="2">
    <location>
        <begin position="1"/>
        <end position="16"/>
    </location>
</feature>
<evidence type="ECO:0000256" key="1">
    <source>
        <dbReference type="SAM" id="MobiDB-lite"/>
    </source>
</evidence>
<dbReference type="eggNOG" id="ENOG502SI99">
    <property type="taxonomic scope" value="Eukaryota"/>
</dbReference>
<feature type="region of interest" description="Disordered" evidence="1">
    <location>
        <begin position="24"/>
        <end position="48"/>
    </location>
</feature>
<proteinExistence type="predicted"/>
<keyword evidence="4" id="KW-1185">Reference proteome</keyword>
<evidence type="ECO:0000313" key="4">
    <source>
        <dbReference type="Proteomes" id="UP000013827"/>
    </source>
</evidence>
<dbReference type="RefSeq" id="XP_005767623.1">
    <property type="nucleotide sequence ID" value="XM_005767566.1"/>
</dbReference>
<dbReference type="HOGENOM" id="CLU_511363_0_0_1"/>